<keyword evidence="3" id="KW-1185">Reference proteome</keyword>
<evidence type="ECO:0000313" key="2">
    <source>
        <dbReference type="EMBL" id="REK74990.1"/>
    </source>
</evidence>
<organism evidence="2 3">
    <name type="scientific">Paenibacillus paeoniae</name>
    <dbReference type="NCBI Taxonomy" id="2292705"/>
    <lineage>
        <taxon>Bacteria</taxon>
        <taxon>Bacillati</taxon>
        <taxon>Bacillota</taxon>
        <taxon>Bacilli</taxon>
        <taxon>Bacillales</taxon>
        <taxon>Paenibacillaceae</taxon>
        <taxon>Paenibacillus</taxon>
    </lineage>
</organism>
<feature type="transmembrane region" description="Helical" evidence="1">
    <location>
        <begin position="35"/>
        <end position="56"/>
    </location>
</feature>
<gene>
    <name evidence="2" type="ORF">DX130_15235</name>
</gene>
<feature type="transmembrane region" description="Helical" evidence="1">
    <location>
        <begin position="63"/>
        <end position="82"/>
    </location>
</feature>
<dbReference type="InterPro" id="IPR021257">
    <property type="entry name" value="DUF2809"/>
</dbReference>
<protein>
    <submittedName>
        <fullName evidence="2">DUF2809 domain-containing protein</fullName>
    </submittedName>
</protein>
<evidence type="ECO:0000256" key="1">
    <source>
        <dbReference type="SAM" id="Phobius"/>
    </source>
</evidence>
<keyword evidence="1" id="KW-0472">Membrane</keyword>
<dbReference type="EMBL" id="QUBQ01000002">
    <property type="protein sequence ID" value="REK74990.1"/>
    <property type="molecule type" value="Genomic_DNA"/>
</dbReference>
<comment type="caution">
    <text evidence="2">The sequence shown here is derived from an EMBL/GenBank/DDBJ whole genome shotgun (WGS) entry which is preliminary data.</text>
</comment>
<reference evidence="2 3" key="1">
    <citation type="submission" date="2018-08" db="EMBL/GenBank/DDBJ databases">
        <title>Paenibacillus sp. M4BSY-1, whole genome shotgun sequence.</title>
        <authorList>
            <person name="Tuo L."/>
        </authorList>
    </citation>
    <scope>NUCLEOTIDE SEQUENCE [LARGE SCALE GENOMIC DNA]</scope>
    <source>
        <strain evidence="2 3">M4BSY-1</strain>
    </source>
</reference>
<dbReference type="Pfam" id="PF10990">
    <property type="entry name" value="DUF2809"/>
    <property type="match status" value="1"/>
</dbReference>
<dbReference type="OrthoDB" id="5360192at2"/>
<proteinExistence type="predicted"/>
<keyword evidence="1" id="KW-1133">Transmembrane helix</keyword>
<dbReference type="AlphaFoldDB" id="A0A371PHY6"/>
<feature type="transmembrane region" description="Helical" evidence="1">
    <location>
        <begin position="102"/>
        <end position="121"/>
    </location>
</feature>
<sequence length="132" mass="14692">MSSIKNRLVYAGVTVLILAAGLATREWAGYLPEFVALHAGDALWAAMIYGGFRVLGTHRRLEWAVACSIGFCFAIELSQLYQADWIQAVRETRLGGLILGRGFLFVDLIRYVVGIWVVYAADRWAHSSRGRS</sequence>
<accession>A0A371PHY6</accession>
<dbReference type="RefSeq" id="WP_116046763.1">
    <property type="nucleotide sequence ID" value="NZ_QUBQ01000002.1"/>
</dbReference>
<evidence type="ECO:0000313" key="3">
    <source>
        <dbReference type="Proteomes" id="UP000261905"/>
    </source>
</evidence>
<dbReference type="Proteomes" id="UP000261905">
    <property type="component" value="Unassembled WGS sequence"/>
</dbReference>
<keyword evidence="1" id="KW-0812">Transmembrane</keyword>
<name>A0A371PHY6_9BACL</name>